<accession>A0A1V9XF95</accession>
<protein>
    <submittedName>
        <fullName evidence="2">Uncharacterized protein</fullName>
    </submittedName>
</protein>
<reference evidence="2 3" key="1">
    <citation type="journal article" date="2017" name="Gigascience">
        <title>Draft genome of the honey bee ectoparasitic mite, Tropilaelaps mercedesae, is shaped by the parasitic life history.</title>
        <authorList>
            <person name="Dong X."/>
            <person name="Armstrong S.D."/>
            <person name="Xia D."/>
            <person name="Makepeace B.L."/>
            <person name="Darby A.C."/>
            <person name="Kadowaki T."/>
        </authorList>
    </citation>
    <scope>NUCLEOTIDE SEQUENCE [LARGE SCALE GENOMIC DNA]</scope>
    <source>
        <strain evidence="2">Wuxi-XJTLU</strain>
    </source>
</reference>
<dbReference type="InParanoid" id="A0A1V9XF95"/>
<organism evidence="2 3">
    <name type="scientific">Tropilaelaps mercedesae</name>
    <dbReference type="NCBI Taxonomy" id="418985"/>
    <lineage>
        <taxon>Eukaryota</taxon>
        <taxon>Metazoa</taxon>
        <taxon>Ecdysozoa</taxon>
        <taxon>Arthropoda</taxon>
        <taxon>Chelicerata</taxon>
        <taxon>Arachnida</taxon>
        <taxon>Acari</taxon>
        <taxon>Parasitiformes</taxon>
        <taxon>Mesostigmata</taxon>
        <taxon>Gamasina</taxon>
        <taxon>Dermanyssoidea</taxon>
        <taxon>Laelapidae</taxon>
        <taxon>Tropilaelaps</taxon>
    </lineage>
</organism>
<gene>
    <name evidence="2" type="ORF">BIW11_03845</name>
</gene>
<dbReference type="EMBL" id="MNPL01012544">
    <property type="protein sequence ID" value="OQR72081.1"/>
    <property type="molecule type" value="Genomic_DNA"/>
</dbReference>
<feature type="region of interest" description="Disordered" evidence="1">
    <location>
        <begin position="39"/>
        <end position="76"/>
    </location>
</feature>
<comment type="caution">
    <text evidence="2">The sequence shown here is derived from an EMBL/GenBank/DDBJ whole genome shotgun (WGS) entry which is preliminary data.</text>
</comment>
<keyword evidence="3" id="KW-1185">Reference proteome</keyword>
<feature type="compositionally biased region" description="Gly residues" evidence="1">
    <location>
        <begin position="48"/>
        <end position="60"/>
    </location>
</feature>
<evidence type="ECO:0000256" key="1">
    <source>
        <dbReference type="SAM" id="MobiDB-lite"/>
    </source>
</evidence>
<dbReference type="Proteomes" id="UP000192247">
    <property type="component" value="Unassembled WGS sequence"/>
</dbReference>
<dbReference type="AlphaFoldDB" id="A0A1V9XF95"/>
<evidence type="ECO:0000313" key="2">
    <source>
        <dbReference type="EMBL" id="OQR72081.1"/>
    </source>
</evidence>
<name>A0A1V9XF95_9ACAR</name>
<proteinExistence type="predicted"/>
<evidence type="ECO:0000313" key="3">
    <source>
        <dbReference type="Proteomes" id="UP000192247"/>
    </source>
</evidence>
<sequence>MASHFLGVRPAVTRQIAPSFHNDVSSGLQAEHGYAVSVASDGVPSGADQGGGEVGDGGGVPLSLAPPSVVTSTDSPLSSVVVHQNHSGAHAAITGVAAVPVRALSPAGPANHPSSIELGGVVGSVSGLAIKNQTDSAQVIPHRVSRRARARKPLGNR</sequence>